<keyword evidence="3" id="KW-1185">Reference proteome</keyword>
<dbReference type="Pfam" id="PF08011">
    <property type="entry name" value="PDDEXK_9"/>
    <property type="match status" value="1"/>
</dbReference>
<organism evidence="2 3">
    <name type="scientific">Coprococcus intestinihominis</name>
    <dbReference type="NCBI Taxonomy" id="3133154"/>
    <lineage>
        <taxon>Bacteria</taxon>
        <taxon>Bacillati</taxon>
        <taxon>Bacillota</taxon>
        <taxon>Clostridia</taxon>
        <taxon>Lachnospirales</taxon>
        <taxon>Lachnospiraceae</taxon>
        <taxon>Coprococcus</taxon>
    </lineage>
</organism>
<dbReference type="RefSeq" id="WP_349085147.1">
    <property type="nucleotide sequence ID" value="NZ_JBBMEK010000110.1"/>
</dbReference>
<feature type="domain" description="AAA-ATPase-like" evidence="1">
    <location>
        <begin position="7"/>
        <end position="231"/>
    </location>
</feature>
<dbReference type="PANTHER" id="PTHR34825">
    <property type="entry name" value="CONSERVED PROTEIN, WITH A WEAK D-GALACTARATE DEHYDRATASE/ALTRONATE HYDROLASE DOMAIN"/>
    <property type="match status" value="1"/>
</dbReference>
<proteinExistence type="predicted"/>
<dbReference type="Proteomes" id="UP001469749">
    <property type="component" value="Unassembled WGS sequence"/>
</dbReference>
<evidence type="ECO:0000259" key="1">
    <source>
        <dbReference type="Pfam" id="PF09820"/>
    </source>
</evidence>
<name>A0ABV1B5W7_9FIRM</name>
<protein>
    <submittedName>
        <fullName evidence="2">AAA family ATPase</fullName>
    </submittedName>
</protein>
<sequence>MKNLNIPVGVSDFAEIRKNDYYYVDKTGLITEFLKTPATKVTLITRPRRFGKTLGMSMLENFFDIRKDSQELFAGLHISKCAEVCQEWMNRWPTVFVSFKRVEGLDFKSAYDMLTLVISELYKQHLYLLESSQINEFDKQIALRIIRGDASVKEIKDSLMLLTRLLRAYYGKQVILLMDEYDVPVAKANQNGYYNEMLDMMKSLMQSLKDNQSLRFAVITGCLKIAKESIFTGTNNFVSDTITDSRLNEYFGFVQKDVDRILEDADAKEYAANIKKWYDGYHFGDFDVYCPWDVMNYILDLQHHPQAKPASYWKNTSDNAIIRSFIDYAGNAITGKLETLLSGGYIVQRVDESLTYDYLHSSEDNLWSILYLTGYLTKMREHDLQASVPEGASALVIPNEEIREIFQTTVVQWFDDRARSWNRKALFDAVWSGDSEKITEEMNRLLRQTISYHDYKEDYYHAFLAGIFAGAGYMVESNKEHGEGRSDVVVYDAVNGRVAIFEAKYTRKLENLERECQLAIKQMDERMYAREYEDDYDHILCYGISFFRKRCMVRKK</sequence>
<dbReference type="PANTHER" id="PTHR34825:SF1">
    <property type="entry name" value="AAA-ATPASE-LIKE DOMAIN-CONTAINING PROTEIN"/>
    <property type="match status" value="1"/>
</dbReference>
<accession>A0ABV1B5W7</accession>
<dbReference type="InterPro" id="IPR012547">
    <property type="entry name" value="PDDEXK_9"/>
</dbReference>
<dbReference type="EMBL" id="JBBMEK010000110">
    <property type="protein sequence ID" value="MEQ2365370.1"/>
    <property type="molecule type" value="Genomic_DNA"/>
</dbReference>
<dbReference type="InterPro" id="IPR027417">
    <property type="entry name" value="P-loop_NTPase"/>
</dbReference>
<dbReference type="SUPFAM" id="SSF52540">
    <property type="entry name" value="P-loop containing nucleoside triphosphate hydrolases"/>
    <property type="match status" value="1"/>
</dbReference>
<gene>
    <name evidence="2" type="ORF">WMO25_09715</name>
</gene>
<dbReference type="InterPro" id="IPR018631">
    <property type="entry name" value="AAA-ATPase-like_dom"/>
</dbReference>
<dbReference type="Pfam" id="PF09820">
    <property type="entry name" value="AAA-ATPase_like"/>
    <property type="match status" value="1"/>
</dbReference>
<evidence type="ECO:0000313" key="3">
    <source>
        <dbReference type="Proteomes" id="UP001469749"/>
    </source>
</evidence>
<evidence type="ECO:0000313" key="2">
    <source>
        <dbReference type="EMBL" id="MEQ2365370.1"/>
    </source>
</evidence>
<comment type="caution">
    <text evidence="2">The sequence shown here is derived from an EMBL/GenBank/DDBJ whole genome shotgun (WGS) entry which is preliminary data.</text>
</comment>
<reference evidence="2 3" key="1">
    <citation type="submission" date="2024-03" db="EMBL/GenBank/DDBJ databases">
        <title>Human intestinal bacterial collection.</title>
        <authorList>
            <person name="Pauvert C."/>
            <person name="Hitch T.C.A."/>
            <person name="Clavel T."/>
        </authorList>
    </citation>
    <scope>NUCLEOTIDE SEQUENCE [LARGE SCALE GENOMIC DNA]</scope>
    <source>
        <strain evidence="2 3">CLA-AA-H190</strain>
    </source>
</reference>